<dbReference type="AlphaFoldDB" id="A0A0L6UBN6"/>
<gene>
    <name evidence="1" type="ORF">VP01_7925g1</name>
</gene>
<comment type="caution">
    <text evidence="1">The sequence shown here is derived from an EMBL/GenBank/DDBJ whole genome shotgun (WGS) entry which is preliminary data.</text>
</comment>
<protein>
    <submittedName>
        <fullName evidence="1">Uncharacterized protein</fullName>
    </submittedName>
</protein>
<organism evidence="1 2">
    <name type="scientific">Puccinia sorghi</name>
    <dbReference type="NCBI Taxonomy" id="27349"/>
    <lineage>
        <taxon>Eukaryota</taxon>
        <taxon>Fungi</taxon>
        <taxon>Dikarya</taxon>
        <taxon>Basidiomycota</taxon>
        <taxon>Pucciniomycotina</taxon>
        <taxon>Pucciniomycetes</taxon>
        <taxon>Pucciniales</taxon>
        <taxon>Pucciniaceae</taxon>
        <taxon>Puccinia</taxon>
    </lineage>
</organism>
<accession>A0A0L6UBN6</accession>
<evidence type="ECO:0000313" key="1">
    <source>
        <dbReference type="EMBL" id="KNZ45672.1"/>
    </source>
</evidence>
<reference evidence="1 2" key="1">
    <citation type="submission" date="2015-08" db="EMBL/GenBank/DDBJ databases">
        <title>Next Generation Sequencing and Analysis of the Genome of Puccinia sorghi L Schw, the Causal Agent of Maize Common Rust.</title>
        <authorList>
            <person name="Rochi L."/>
            <person name="Burguener G."/>
            <person name="Darino M."/>
            <person name="Turjanski A."/>
            <person name="Kreff E."/>
            <person name="Dieguez M.J."/>
            <person name="Sacco F."/>
        </authorList>
    </citation>
    <scope>NUCLEOTIDE SEQUENCE [LARGE SCALE GENOMIC DNA]</scope>
    <source>
        <strain evidence="1 2">RO10H11247</strain>
    </source>
</reference>
<proteinExistence type="predicted"/>
<name>A0A0L6UBN6_9BASI</name>
<sequence>MDLLAFQQSPHNRLSDAEQALRVQLNLCFCCGQAQHASCGFSNGSRKLQVLALNTMKSNPDSTFMPSFLIDSGATHNVLSDSYARCLGLLSYAIPNRLAVSGFDGSTCSASFEIFVTHHNETSPNGLTLMCLVTRTLSV</sequence>
<dbReference type="VEuPathDB" id="FungiDB:VP01_7925g1"/>
<evidence type="ECO:0000313" key="2">
    <source>
        <dbReference type="Proteomes" id="UP000037035"/>
    </source>
</evidence>
<dbReference type="Proteomes" id="UP000037035">
    <property type="component" value="Unassembled WGS sequence"/>
</dbReference>
<dbReference type="CDD" id="cd00303">
    <property type="entry name" value="retropepsin_like"/>
    <property type="match status" value="1"/>
</dbReference>
<keyword evidence="2" id="KW-1185">Reference proteome</keyword>
<dbReference type="EMBL" id="LAVV01013411">
    <property type="protein sequence ID" value="KNZ45672.1"/>
    <property type="molecule type" value="Genomic_DNA"/>
</dbReference>